<dbReference type="EMBL" id="JACOZA010000043">
    <property type="protein sequence ID" value="MBI2096862.1"/>
    <property type="molecule type" value="Genomic_DNA"/>
</dbReference>
<dbReference type="SUPFAM" id="SSF81301">
    <property type="entry name" value="Nucleotidyltransferase"/>
    <property type="match status" value="1"/>
</dbReference>
<organism evidence="11 12">
    <name type="scientific">Candidatus Sungiibacteriota bacterium</name>
    <dbReference type="NCBI Taxonomy" id="2750080"/>
    <lineage>
        <taxon>Bacteria</taxon>
        <taxon>Candidatus Sungiibacteriota</taxon>
    </lineage>
</organism>
<evidence type="ECO:0000259" key="10">
    <source>
        <dbReference type="PROSITE" id="PS51831"/>
    </source>
</evidence>
<dbReference type="AlphaFoldDB" id="A0A931SBA9"/>
<dbReference type="CDD" id="cd00077">
    <property type="entry name" value="HDc"/>
    <property type="match status" value="1"/>
</dbReference>
<keyword evidence="7" id="KW-0460">Magnesium</keyword>
<evidence type="ECO:0000256" key="4">
    <source>
        <dbReference type="ARBA" id="ARBA00022695"/>
    </source>
</evidence>
<gene>
    <name evidence="11" type="ORF">HYT40_01770</name>
</gene>
<dbReference type="Pfam" id="PF12627">
    <property type="entry name" value="PolyA_pol_RNAbd"/>
    <property type="match status" value="1"/>
</dbReference>
<proteinExistence type="inferred from homology"/>
<dbReference type="NCBIfam" id="TIGR00277">
    <property type="entry name" value="HDIG"/>
    <property type="match status" value="1"/>
</dbReference>
<evidence type="ECO:0000256" key="1">
    <source>
        <dbReference type="ARBA" id="ARBA00001946"/>
    </source>
</evidence>
<comment type="cofactor">
    <cofactor evidence="1">
        <name>Mg(2+)</name>
        <dbReference type="ChEBI" id="CHEBI:18420"/>
    </cofactor>
</comment>
<protein>
    <submittedName>
        <fullName evidence="11">HD domain-containing protein</fullName>
    </submittedName>
</protein>
<dbReference type="InterPro" id="IPR043519">
    <property type="entry name" value="NT_sf"/>
</dbReference>
<evidence type="ECO:0000256" key="7">
    <source>
        <dbReference type="ARBA" id="ARBA00022842"/>
    </source>
</evidence>
<evidence type="ECO:0000256" key="8">
    <source>
        <dbReference type="ARBA" id="ARBA00022884"/>
    </source>
</evidence>
<name>A0A931SBA9_9BACT</name>
<reference evidence="11" key="1">
    <citation type="submission" date="2020-07" db="EMBL/GenBank/DDBJ databases">
        <title>Huge and variable diversity of episymbiotic CPR bacteria and DPANN archaea in groundwater ecosystems.</title>
        <authorList>
            <person name="He C.Y."/>
            <person name="Keren R."/>
            <person name="Whittaker M."/>
            <person name="Farag I.F."/>
            <person name="Doudna J."/>
            <person name="Cate J.H.D."/>
            <person name="Banfield J.F."/>
        </authorList>
    </citation>
    <scope>NUCLEOTIDE SEQUENCE</scope>
    <source>
        <strain evidence="11">NC_groundwater_193_Ag_S-0.1um_51_7</strain>
    </source>
</reference>
<dbReference type="GO" id="GO:0016779">
    <property type="term" value="F:nucleotidyltransferase activity"/>
    <property type="evidence" value="ECO:0007669"/>
    <property type="project" value="UniProtKB-KW"/>
</dbReference>
<dbReference type="PANTHER" id="PTHR46173:SF1">
    <property type="entry name" value="CCA TRNA NUCLEOTIDYLTRANSFERASE 1, MITOCHONDRIAL"/>
    <property type="match status" value="1"/>
</dbReference>
<evidence type="ECO:0000256" key="5">
    <source>
        <dbReference type="ARBA" id="ARBA00022723"/>
    </source>
</evidence>
<evidence type="ECO:0000256" key="6">
    <source>
        <dbReference type="ARBA" id="ARBA00022741"/>
    </source>
</evidence>
<evidence type="ECO:0000256" key="9">
    <source>
        <dbReference type="RuleBase" id="RU003953"/>
    </source>
</evidence>
<dbReference type="Gene3D" id="3.30.460.10">
    <property type="entry name" value="Beta Polymerase, domain 2"/>
    <property type="match status" value="1"/>
</dbReference>
<dbReference type="GO" id="GO:0000166">
    <property type="term" value="F:nucleotide binding"/>
    <property type="evidence" value="ECO:0007669"/>
    <property type="project" value="UniProtKB-KW"/>
</dbReference>
<dbReference type="InterPro" id="IPR050264">
    <property type="entry name" value="Bact_CCA-adding_enz_type3_sf"/>
</dbReference>
<dbReference type="PROSITE" id="PS51831">
    <property type="entry name" value="HD"/>
    <property type="match status" value="1"/>
</dbReference>
<dbReference type="GO" id="GO:0008033">
    <property type="term" value="P:tRNA processing"/>
    <property type="evidence" value="ECO:0007669"/>
    <property type="project" value="UniProtKB-KW"/>
</dbReference>
<dbReference type="InterPro" id="IPR002646">
    <property type="entry name" value="PolA_pol_head_dom"/>
</dbReference>
<dbReference type="CDD" id="cd05398">
    <property type="entry name" value="NT_ClassII-CCAase"/>
    <property type="match status" value="1"/>
</dbReference>
<dbReference type="Pfam" id="PF01743">
    <property type="entry name" value="PolyA_pol"/>
    <property type="match status" value="1"/>
</dbReference>
<dbReference type="InterPro" id="IPR032828">
    <property type="entry name" value="PolyA_RNA-bd"/>
</dbReference>
<dbReference type="InterPro" id="IPR006674">
    <property type="entry name" value="HD_domain"/>
</dbReference>
<keyword evidence="8 9" id="KW-0694">RNA-binding</keyword>
<dbReference type="GO" id="GO:0000049">
    <property type="term" value="F:tRNA binding"/>
    <property type="evidence" value="ECO:0007669"/>
    <property type="project" value="TreeGrafter"/>
</dbReference>
<evidence type="ECO:0000256" key="2">
    <source>
        <dbReference type="ARBA" id="ARBA00022679"/>
    </source>
</evidence>
<evidence type="ECO:0000313" key="11">
    <source>
        <dbReference type="EMBL" id="MBI2096862.1"/>
    </source>
</evidence>
<accession>A0A931SBA9</accession>
<keyword evidence="6" id="KW-0547">Nucleotide-binding</keyword>
<keyword evidence="4" id="KW-0548">Nucleotidyltransferase</keyword>
<dbReference type="InterPro" id="IPR006675">
    <property type="entry name" value="HDIG_dom"/>
</dbReference>
<keyword evidence="3" id="KW-0819">tRNA processing</keyword>
<dbReference type="PANTHER" id="PTHR46173">
    <property type="entry name" value="CCA TRNA NUCLEOTIDYLTRANSFERASE 1, MITOCHONDRIAL"/>
    <property type="match status" value="1"/>
</dbReference>
<feature type="domain" description="HD" evidence="10">
    <location>
        <begin position="255"/>
        <end position="369"/>
    </location>
</feature>
<dbReference type="SUPFAM" id="SSF81891">
    <property type="entry name" value="Poly A polymerase C-terminal region-like"/>
    <property type="match status" value="1"/>
</dbReference>
<keyword evidence="2 9" id="KW-0808">Transferase</keyword>
<dbReference type="Proteomes" id="UP000724148">
    <property type="component" value="Unassembled WGS sequence"/>
</dbReference>
<evidence type="ECO:0000313" key="12">
    <source>
        <dbReference type="Proteomes" id="UP000724148"/>
    </source>
</evidence>
<comment type="caution">
    <text evidence="11">The sequence shown here is derived from an EMBL/GenBank/DDBJ whole genome shotgun (WGS) entry which is preliminary data.</text>
</comment>
<evidence type="ECO:0000256" key="3">
    <source>
        <dbReference type="ARBA" id="ARBA00022694"/>
    </source>
</evidence>
<comment type="similarity">
    <text evidence="9">Belongs to the tRNA nucleotidyltransferase/poly(A) polymerase family.</text>
</comment>
<dbReference type="Pfam" id="PF13735">
    <property type="entry name" value="tRNA_NucTran2_2"/>
    <property type="match status" value="1"/>
</dbReference>
<dbReference type="InterPro" id="IPR032810">
    <property type="entry name" value="CCA-adding_enz_C"/>
</dbReference>
<dbReference type="SMART" id="SM00471">
    <property type="entry name" value="HDc"/>
    <property type="match status" value="1"/>
</dbReference>
<dbReference type="GO" id="GO:0046872">
    <property type="term" value="F:metal ion binding"/>
    <property type="evidence" value="ECO:0007669"/>
    <property type="project" value="UniProtKB-KW"/>
</dbReference>
<sequence length="490" mass="55600">MKNFQVPKEIAEIVSTLIKAGYKAYVIGGCVRDLLLGREPKDWDVTTNATPEEIQKIFPDTVYENEFGTVAVKTGSKDLKLTIVEVTTFRKEEKYSDLRHPDKIEFTDSIEEDLARRDFTVNAIALQSANGKSQIVDPFNGQEDLKNKIIRAVGDPAKRFNEDALRLMRAVRFAAELGFTIEEKTTAAIKKSANLLAKIAKERIRDEFAKIIMSDGKGPYNGVLKLEELGLLAHIIPEVREGIGVGQNKHHIYTVWEHNLLALDYAASKNHPLEIRLAALLHDVGKPRTKAGEGPDSTFYNHDVVGAKMTRIILGRLKFSSKLIDHVTHLVRYHLFYYNVGEVTEAGIRRFIRRVGEENIEDLLKVREADRIGSGVPKAFPYKLRHLKFMIEKVRRDPTTPKMLAVKGDDVMKILDVPPGPKIGWILNILLEEVLDDPAHNTKQNLESRIFNLGKLPDEKLKKIAENSKKRKEEFESGIEAEIKQKYYIE</sequence>
<dbReference type="Gene3D" id="1.10.246.80">
    <property type="match status" value="1"/>
</dbReference>
<keyword evidence="5" id="KW-0479">Metal-binding</keyword>
<dbReference type="InterPro" id="IPR003607">
    <property type="entry name" value="HD/PDEase_dom"/>
</dbReference>
<dbReference type="Gene3D" id="1.10.3090.10">
    <property type="entry name" value="cca-adding enzyme, domain 2"/>
    <property type="match status" value="1"/>
</dbReference>